<proteinExistence type="inferred from homology"/>
<dbReference type="SUPFAM" id="SSF56601">
    <property type="entry name" value="beta-lactamase/transpeptidase-like"/>
    <property type="match status" value="1"/>
</dbReference>
<evidence type="ECO:0000256" key="7">
    <source>
        <dbReference type="ARBA" id="ARBA00022676"/>
    </source>
</evidence>
<dbReference type="Proteomes" id="UP000001401">
    <property type="component" value="Chromosome"/>
</dbReference>
<name>E6TY34_EVAC2</name>
<dbReference type="GO" id="GO:0005886">
    <property type="term" value="C:plasma membrane"/>
    <property type="evidence" value="ECO:0007669"/>
    <property type="project" value="UniProtKB-SubCell"/>
</dbReference>
<dbReference type="InterPro" id="IPR050396">
    <property type="entry name" value="Glycosyltr_51/Transpeptidase"/>
</dbReference>
<keyword evidence="20" id="KW-1185">Reference proteome</keyword>
<evidence type="ECO:0000259" key="18">
    <source>
        <dbReference type="Pfam" id="PF00912"/>
    </source>
</evidence>
<dbReference type="GO" id="GO:0008955">
    <property type="term" value="F:peptidoglycan glycosyltransferase activity"/>
    <property type="evidence" value="ECO:0007669"/>
    <property type="project" value="UniProtKB-EC"/>
</dbReference>
<dbReference type="GO" id="GO:0071555">
    <property type="term" value="P:cell wall organization"/>
    <property type="evidence" value="ECO:0007669"/>
    <property type="project" value="UniProtKB-KW"/>
</dbReference>
<comment type="catalytic activity">
    <reaction evidence="15">
        <text>Preferential cleavage: (Ac)2-L-Lys-D-Ala-|-D-Ala. Also transpeptidation of peptidyl-alanyl moieties that are N-acyl substituents of D-alanine.</text>
        <dbReference type="EC" id="3.4.16.4"/>
    </reaction>
</comment>
<evidence type="ECO:0000256" key="13">
    <source>
        <dbReference type="ARBA" id="ARBA00023268"/>
    </source>
</evidence>
<dbReference type="FunFam" id="1.10.3810.10:FF:000001">
    <property type="entry name" value="Penicillin-binding protein 1A"/>
    <property type="match status" value="1"/>
</dbReference>
<dbReference type="EC" id="2.4.1.129" evidence="19"/>
<keyword evidence="13" id="KW-0511">Multifunctional enzyme</keyword>
<dbReference type="KEGG" id="bco:Bcell_4126"/>
<dbReference type="InterPro" id="IPR012338">
    <property type="entry name" value="Beta-lactam/transpept-like"/>
</dbReference>
<evidence type="ECO:0000313" key="19">
    <source>
        <dbReference type="EMBL" id="ADU32353.1"/>
    </source>
</evidence>
<dbReference type="PANTHER" id="PTHR32282:SF11">
    <property type="entry name" value="PENICILLIN-BINDING PROTEIN 1B"/>
    <property type="match status" value="1"/>
</dbReference>
<evidence type="ECO:0000256" key="2">
    <source>
        <dbReference type="ARBA" id="ARBA00007090"/>
    </source>
</evidence>
<accession>E6TY34</accession>
<feature type="domain" description="Glycosyl transferase family 51" evidence="18">
    <location>
        <begin position="62"/>
        <end position="237"/>
    </location>
</feature>
<dbReference type="OrthoDB" id="9766909at2"/>
<organism evidence="19 20">
    <name type="scientific">Evansella cellulosilytica (strain ATCC 21833 / DSM 2522 / FERM P-1141 / JCM 9156 / N-4)</name>
    <name type="common">Bacillus cellulosilyticus</name>
    <dbReference type="NCBI Taxonomy" id="649639"/>
    <lineage>
        <taxon>Bacteria</taxon>
        <taxon>Bacillati</taxon>
        <taxon>Bacillota</taxon>
        <taxon>Bacilli</taxon>
        <taxon>Bacillales</taxon>
        <taxon>Bacillaceae</taxon>
        <taxon>Evansella</taxon>
    </lineage>
</organism>
<evidence type="ECO:0000256" key="12">
    <source>
        <dbReference type="ARBA" id="ARBA00023136"/>
    </source>
</evidence>
<dbReference type="GO" id="GO:0009252">
    <property type="term" value="P:peptidoglycan biosynthetic process"/>
    <property type="evidence" value="ECO:0007669"/>
    <property type="project" value="UniProtKB-KW"/>
</dbReference>
<dbReference type="GO" id="GO:0009002">
    <property type="term" value="F:serine-type D-Ala-D-Ala carboxypeptidase activity"/>
    <property type="evidence" value="ECO:0007669"/>
    <property type="project" value="UniProtKB-EC"/>
</dbReference>
<keyword evidence="14" id="KW-0961">Cell wall biogenesis/degradation</keyword>
<dbReference type="eggNOG" id="COG0744">
    <property type="taxonomic scope" value="Bacteria"/>
</dbReference>
<evidence type="ECO:0000259" key="17">
    <source>
        <dbReference type="Pfam" id="PF00905"/>
    </source>
</evidence>
<evidence type="ECO:0000256" key="14">
    <source>
        <dbReference type="ARBA" id="ARBA00023316"/>
    </source>
</evidence>
<dbReference type="STRING" id="649639.Bcell_4126"/>
<evidence type="ECO:0000313" key="20">
    <source>
        <dbReference type="Proteomes" id="UP000001401"/>
    </source>
</evidence>
<dbReference type="GO" id="GO:0030288">
    <property type="term" value="C:outer membrane-bounded periplasmic space"/>
    <property type="evidence" value="ECO:0007669"/>
    <property type="project" value="TreeGrafter"/>
</dbReference>
<keyword evidence="4" id="KW-1003">Cell membrane</keyword>
<dbReference type="HOGENOM" id="CLU_006354_2_7_9"/>
<keyword evidence="5" id="KW-0121">Carboxypeptidase</keyword>
<dbReference type="Gene3D" id="3.40.710.10">
    <property type="entry name" value="DD-peptidase/beta-lactamase superfamily"/>
    <property type="match status" value="1"/>
</dbReference>
<keyword evidence="11" id="KW-0573">Peptidoglycan synthesis</keyword>
<evidence type="ECO:0000256" key="9">
    <source>
        <dbReference type="ARBA" id="ARBA00022801"/>
    </source>
</evidence>
<dbReference type="Pfam" id="PF00912">
    <property type="entry name" value="Transgly"/>
    <property type="match status" value="1"/>
</dbReference>
<comment type="subcellular location">
    <subcellularLocation>
        <location evidence="1">Cell membrane</location>
    </subcellularLocation>
</comment>
<comment type="similarity">
    <text evidence="3">In the N-terminal section; belongs to the glycosyltransferase 51 family.</text>
</comment>
<evidence type="ECO:0000256" key="1">
    <source>
        <dbReference type="ARBA" id="ARBA00004236"/>
    </source>
</evidence>
<dbReference type="InterPro" id="IPR036950">
    <property type="entry name" value="PBP_transglycosylase"/>
</dbReference>
<dbReference type="InterPro" id="IPR001460">
    <property type="entry name" value="PCN-bd_Tpept"/>
</dbReference>
<keyword evidence="10" id="KW-0133">Cell shape</keyword>
<evidence type="ECO:0000256" key="10">
    <source>
        <dbReference type="ARBA" id="ARBA00022960"/>
    </source>
</evidence>
<sequence precursor="true">MEVLTRTAIRKRKRRWRRLFKLSILLLTISLCAVAAVVTYAYQLEPPSLSVQETSVLYSANEEVIGEFHQGQNRHWIPLENMGDAIVEATLAIEDRRFYDHQGFDFFRIGGAVVTNVRSNSMAQGASTITQQYARNLFLTHDKTWTRKMDEAFYALRLELHYTKSEILEGYLNTIYYGHGAYGIEAAANLYFQKNAEDLTIAEAAMLAGIPKGPNIYSPFINEDRAKGRQETVLFTMEEAGFITSEERQSYVNEELSYAVDDDIEANVVAPYFQETVLNWLRNDLGIDSSVLESGGLEIHTTLDTSMQKIAERLVKEELGGQDHLQTGFVAIDPQTGEVKSLVGGVDYDKSSFNRVTQAARQPGSTLKPHLYYAALENGMRPNSMLKSEATEFHYDNTEYPVTNFDAYAEDYVTMLEALAVSDNIFAVKTHFLLGLDQLVDTAARFGISTPLPELPSVALGSRAINILEMVNSYSAYANGGSVVEPHFVRKVVDRDGNILFEAENEKEQVFNPDLIAVMNNMMEAMFEPELSEGRYARVTGASLAQFLDRPTAGKSGSTEFDSWMIGYNPQIVTGVWVGNDDNERLNSNNGEYTHARAIWGQFMKEAMAGEEIIDFEVPDNVVEVDINPHTGLLATESCPISRPTLFYAGTEPTEYCYEHIEGAEEENPERKFDEHQKTEDEKREKFLDKIFDWFS</sequence>
<dbReference type="PANTHER" id="PTHR32282">
    <property type="entry name" value="BINDING PROTEIN TRANSPEPTIDASE, PUTATIVE-RELATED"/>
    <property type="match status" value="1"/>
</dbReference>
<dbReference type="AlphaFoldDB" id="E6TY34"/>
<evidence type="ECO:0000256" key="5">
    <source>
        <dbReference type="ARBA" id="ARBA00022645"/>
    </source>
</evidence>
<dbReference type="Pfam" id="PF00905">
    <property type="entry name" value="Transpeptidase"/>
    <property type="match status" value="1"/>
</dbReference>
<protein>
    <submittedName>
        <fullName evidence="19">Penicillin-binding protein, 1A family</fullName>
        <ecNumber evidence="19">2.4.1.129</ecNumber>
    </submittedName>
</protein>
<dbReference type="GO" id="GO:0008658">
    <property type="term" value="F:penicillin binding"/>
    <property type="evidence" value="ECO:0007669"/>
    <property type="project" value="InterPro"/>
</dbReference>
<evidence type="ECO:0000256" key="8">
    <source>
        <dbReference type="ARBA" id="ARBA00022679"/>
    </source>
</evidence>
<dbReference type="EMBL" id="CP002394">
    <property type="protein sequence ID" value="ADU32353.1"/>
    <property type="molecule type" value="Genomic_DNA"/>
</dbReference>
<evidence type="ECO:0000256" key="6">
    <source>
        <dbReference type="ARBA" id="ARBA00022670"/>
    </source>
</evidence>
<keyword evidence="7 19" id="KW-0328">Glycosyltransferase</keyword>
<keyword evidence="8 19" id="KW-0808">Transferase</keyword>
<evidence type="ECO:0000256" key="4">
    <source>
        <dbReference type="ARBA" id="ARBA00022475"/>
    </source>
</evidence>
<keyword evidence="9" id="KW-0378">Hydrolase</keyword>
<dbReference type="GO" id="GO:0006508">
    <property type="term" value="P:proteolysis"/>
    <property type="evidence" value="ECO:0007669"/>
    <property type="project" value="UniProtKB-KW"/>
</dbReference>
<evidence type="ECO:0000256" key="11">
    <source>
        <dbReference type="ARBA" id="ARBA00022984"/>
    </source>
</evidence>
<evidence type="ECO:0000256" key="15">
    <source>
        <dbReference type="ARBA" id="ARBA00034000"/>
    </source>
</evidence>
<comment type="similarity">
    <text evidence="2">In the C-terminal section; belongs to the transpeptidase family.</text>
</comment>
<dbReference type="NCBIfam" id="TIGR02074">
    <property type="entry name" value="PBP_1a_fam"/>
    <property type="match status" value="1"/>
</dbReference>
<dbReference type="RefSeq" id="WP_013490679.1">
    <property type="nucleotide sequence ID" value="NC_014829.1"/>
</dbReference>
<evidence type="ECO:0000256" key="3">
    <source>
        <dbReference type="ARBA" id="ARBA00007739"/>
    </source>
</evidence>
<feature type="domain" description="Penicillin-binding protein transpeptidase" evidence="17">
    <location>
        <begin position="328"/>
        <end position="575"/>
    </location>
</feature>
<dbReference type="InterPro" id="IPR023346">
    <property type="entry name" value="Lysozyme-like_dom_sf"/>
</dbReference>
<reference evidence="19 20" key="1">
    <citation type="submission" date="2010-12" db="EMBL/GenBank/DDBJ databases">
        <title>Complete sequence of Bacillus cellulosilyticus DSM 2522.</title>
        <authorList>
            <consortium name="US DOE Joint Genome Institute"/>
            <person name="Lucas S."/>
            <person name="Copeland A."/>
            <person name="Lapidus A."/>
            <person name="Cheng J.-F."/>
            <person name="Bruce D."/>
            <person name="Goodwin L."/>
            <person name="Pitluck S."/>
            <person name="Chertkov O."/>
            <person name="Detter J.C."/>
            <person name="Han C."/>
            <person name="Tapia R."/>
            <person name="Land M."/>
            <person name="Hauser L."/>
            <person name="Jeffries C."/>
            <person name="Kyrpides N."/>
            <person name="Ivanova N."/>
            <person name="Mikhailova N."/>
            <person name="Brumm P."/>
            <person name="Mead D."/>
            <person name="Woyke T."/>
        </authorList>
    </citation>
    <scope>NUCLEOTIDE SEQUENCE [LARGE SCALE GENOMIC DNA]</scope>
    <source>
        <strain evidence="20">ATCC 21833 / DSM 2522 / FERM P-1141 / JCM 9156 / N-4</strain>
    </source>
</reference>
<keyword evidence="12" id="KW-0472">Membrane</keyword>
<dbReference type="GO" id="GO:0008360">
    <property type="term" value="P:regulation of cell shape"/>
    <property type="evidence" value="ECO:0007669"/>
    <property type="project" value="UniProtKB-KW"/>
</dbReference>
<gene>
    <name evidence="19" type="ordered locus">Bcell_4126</name>
</gene>
<dbReference type="Gene3D" id="1.10.3810.10">
    <property type="entry name" value="Biosynthetic peptidoglycan transglycosylase-like"/>
    <property type="match status" value="1"/>
</dbReference>
<keyword evidence="6" id="KW-0645">Protease</keyword>
<dbReference type="InterPro" id="IPR001264">
    <property type="entry name" value="Glyco_trans_51"/>
</dbReference>
<dbReference type="SUPFAM" id="SSF53955">
    <property type="entry name" value="Lysozyme-like"/>
    <property type="match status" value="1"/>
</dbReference>
<comment type="catalytic activity">
    <reaction evidence="16">
        <text>[GlcNAc-(1-&gt;4)-Mur2Ac(oyl-L-Ala-gamma-D-Glu-L-Lys-D-Ala-D-Ala)](n)-di-trans,octa-cis-undecaprenyl diphosphate + beta-D-GlcNAc-(1-&gt;4)-Mur2Ac(oyl-L-Ala-gamma-D-Glu-L-Lys-D-Ala-D-Ala)-di-trans,octa-cis-undecaprenyl diphosphate = [GlcNAc-(1-&gt;4)-Mur2Ac(oyl-L-Ala-gamma-D-Glu-L-Lys-D-Ala-D-Ala)](n+1)-di-trans,octa-cis-undecaprenyl diphosphate + di-trans,octa-cis-undecaprenyl diphosphate + H(+)</text>
        <dbReference type="Rhea" id="RHEA:23708"/>
        <dbReference type="Rhea" id="RHEA-COMP:9602"/>
        <dbReference type="Rhea" id="RHEA-COMP:9603"/>
        <dbReference type="ChEBI" id="CHEBI:15378"/>
        <dbReference type="ChEBI" id="CHEBI:58405"/>
        <dbReference type="ChEBI" id="CHEBI:60033"/>
        <dbReference type="ChEBI" id="CHEBI:78435"/>
        <dbReference type="EC" id="2.4.99.28"/>
    </reaction>
</comment>
<evidence type="ECO:0000256" key="16">
    <source>
        <dbReference type="ARBA" id="ARBA00049902"/>
    </source>
</evidence>